<keyword evidence="2" id="KW-0812">Transmembrane</keyword>
<feature type="region of interest" description="Disordered" evidence="1">
    <location>
        <begin position="146"/>
        <end position="171"/>
    </location>
</feature>
<feature type="transmembrane region" description="Helical" evidence="2">
    <location>
        <begin position="57"/>
        <end position="79"/>
    </location>
</feature>
<feature type="transmembrane region" description="Helical" evidence="2">
    <location>
        <begin position="115"/>
        <end position="137"/>
    </location>
</feature>
<evidence type="ECO:0000256" key="2">
    <source>
        <dbReference type="SAM" id="Phobius"/>
    </source>
</evidence>
<reference evidence="3 4" key="1">
    <citation type="journal article" date="2019" name="ACS Chem. Biol.">
        <title>Identification and Mobilization of a Cryptic Antibiotic Biosynthesis Gene Locus from a Human-Pathogenic Nocardia Isolate.</title>
        <authorList>
            <person name="Herisse M."/>
            <person name="Ishida K."/>
            <person name="Porter J.L."/>
            <person name="Howden B."/>
            <person name="Hertweck C."/>
            <person name="Stinear T.P."/>
            <person name="Pidot S.J."/>
        </authorList>
    </citation>
    <scope>NUCLEOTIDE SEQUENCE [LARGE SCALE GENOMIC DNA]</scope>
    <source>
        <strain evidence="3 4">AUSMDU00012715</strain>
    </source>
</reference>
<protein>
    <submittedName>
        <fullName evidence="3">Uncharacterized protein</fullName>
    </submittedName>
</protein>
<name>A0A6G9Z9A3_9NOCA</name>
<keyword evidence="2" id="KW-0472">Membrane</keyword>
<organism evidence="3 4">
    <name type="scientific">Nocardia terpenica</name>
    <dbReference type="NCBI Taxonomy" id="455432"/>
    <lineage>
        <taxon>Bacteria</taxon>
        <taxon>Bacillati</taxon>
        <taxon>Actinomycetota</taxon>
        <taxon>Actinomycetes</taxon>
        <taxon>Mycobacteriales</taxon>
        <taxon>Nocardiaceae</taxon>
        <taxon>Nocardia</taxon>
    </lineage>
</organism>
<dbReference type="EMBL" id="CP046173">
    <property type="protein sequence ID" value="QIS22044.1"/>
    <property type="molecule type" value="Genomic_DNA"/>
</dbReference>
<sequence length="171" mass="18383">MLSWPEHPPVVIRPRWAAQPSAHRWAMISAGGAAVLLIPWCVVLYCTLPQTVRVGHWPLLWLGLDTAEAISAAVTLLLLLRRSPTAALSAAVGAGLLFADGVFDVGTSLSSGGFTASLLMAICLEFPLGAGALWYAARMLRQRTADEVPPRSRYPRPGRTRPRPLGQASHV</sequence>
<feature type="transmembrane region" description="Helical" evidence="2">
    <location>
        <begin position="86"/>
        <end position="103"/>
    </location>
</feature>
<evidence type="ECO:0000313" key="4">
    <source>
        <dbReference type="Proteomes" id="UP000500953"/>
    </source>
</evidence>
<proteinExistence type="predicted"/>
<keyword evidence="2" id="KW-1133">Transmembrane helix</keyword>
<evidence type="ECO:0000256" key="1">
    <source>
        <dbReference type="SAM" id="MobiDB-lite"/>
    </source>
</evidence>
<accession>A0A6G9Z9A3</accession>
<feature type="transmembrane region" description="Helical" evidence="2">
    <location>
        <begin position="25"/>
        <end position="45"/>
    </location>
</feature>
<feature type="compositionally biased region" description="Basic residues" evidence="1">
    <location>
        <begin position="153"/>
        <end position="162"/>
    </location>
</feature>
<dbReference type="AlphaFoldDB" id="A0A6G9Z9A3"/>
<gene>
    <name evidence="3" type="ORF">F6W96_30570</name>
</gene>
<dbReference type="RefSeq" id="WP_238845309.1">
    <property type="nucleotide sequence ID" value="NZ_CP046173.1"/>
</dbReference>
<dbReference type="Proteomes" id="UP000500953">
    <property type="component" value="Chromosome"/>
</dbReference>
<evidence type="ECO:0000313" key="3">
    <source>
        <dbReference type="EMBL" id="QIS22044.1"/>
    </source>
</evidence>